<evidence type="ECO:0000259" key="1">
    <source>
        <dbReference type="PROSITE" id="PS51186"/>
    </source>
</evidence>
<proteinExistence type="predicted"/>
<dbReference type="Proteomes" id="UP000278804">
    <property type="component" value="Chromosome"/>
</dbReference>
<sequence>MNLNFKKFTAEHIPAYYTWRNDPEVAIFDQSQFLRPMSFEEVETWSQIMVDGMTYVICDGDKPIGTCAFMNLDQRNRHAELAIVIGDKNYWGKGYGKLIMAQLIEWGFEGLNLNRLYLHVFDFNKRAIALYEKMGFVEEGRMREMLYRNGKYHDVLCYGLLKSELK</sequence>
<organism evidence="2 3">
    <name type="scientific">Erysipelothrix piscisicarius</name>
    <dbReference type="NCBI Taxonomy" id="2485784"/>
    <lineage>
        <taxon>Bacteria</taxon>
        <taxon>Bacillati</taxon>
        <taxon>Bacillota</taxon>
        <taxon>Erysipelotrichia</taxon>
        <taxon>Erysipelotrichales</taxon>
        <taxon>Erysipelotrichaceae</taxon>
        <taxon>Erysipelothrix</taxon>
    </lineage>
</organism>
<reference evidence="2 3" key="1">
    <citation type="journal article" date="2020" name="Int. J. Syst. Evol. Microbiol.">
        <title>Description of Erysipelothrix piscisicarius sp. nov., an emergent fish pathogen, and assessment of virulence using a tiger barb (Puntigrus tetrazona) infection model.</title>
        <authorList>
            <person name="Pomaranski E.K."/>
            <person name="Griffin M.J."/>
            <person name="Camus A.C."/>
            <person name="Armwood A.R."/>
            <person name="Shelley J."/>
            <person name="Waldbieser G.C."/>
            <person name="LaFrentz B.R."/>
            <person name="Garcia J.C."/>
            <person name="Yanong R."/>
            <person name="Soto E."/>
        </authorList>
    </citation>
    <scope>NUCLEOTIDE SEQUENCE [LARGE SCALE GENOMIC DNA]</scope>
    <source>
        <strain evidence="2 3">15TAL0474</strain>
    </source>
</reference>
<dbReference type="PANTHER" id="PTHR43415">
    <property type="entry name" value="SPERMIDINE N(1)-ACETYLTRANSFERASE"/>
    <property type="match status" value="1"/>
</dbReference>
<keyword evidence="3" id="KW-1185">Reference proteome</keyword>
<dbReference type="Gene3D" id="3.40.630.30">
    <property type="match status" value="1"/>
</dbReference>
<dbReference type="Pfam" id="PF13302">
    <property type="entry name" value="Acetyltransf_3"/>
    <property type="match status" value="1"/>
</dbReference>
<dbReference type="AlphaFoldDB" id="A0A3Q8S713"/>
<evidence type="ECO:0000313" key="2">
    <source>
        <dbReference type="EMBL" id="AZK43843.1"/>
    </source>
</evidence>
<dbReference type="SUPFAM" id="SSF55729">
    <property type="entry name" value="Acyl-CoA N-acyltransferases (Nat)"/>
    <property type="match status" value="1"/>
</dbReference>
<dbReference type="EMBL" id="CP034234">
    <property type="protein sequence ID" value="AZK43843.1"/>
    <property type="molecule type" value="Genomic_DNA"/>
</dbReference>
<accession>A0A3Q8S713</accession>
<protein>
    <submittedName>
        <fullName evidence="2">N-acetyltransferase</fullName>
    </submittedName>
</protein>
<evidence type="ECO:0000313" key="3">
    <source>
        <dbReference type="Proteomes" id="UP000278804"/>
    </source>
</evidence>
<dbReference type="InterPro" id="IPR000182">
    <property type="entry name" value="GNAT_dom"/>
</dbReference>
<gene>
    <name evidence="2" type="ORF">EEI45_02720</name>
</gene>
<dbReference type="KEGG" id="eri:EEI45_02720"/>
<keyword evidence="2" id="KW-0808">Transferase</keyword>
<dbReference type="PANTHER" id="PTHR43415:SF3">
    <property type="entry name" value="GNAT-FAMILY ACETYLTRANSFERASE"/>
    <property type="match status" value="1"/>
</dbReference>
<name>A0A3Q8S713_9FIRM</name>
<dbReference type="GO" id="GO:0016747">
    <property type="term" value="F:acyltransferase activity, transferring groups other than amino-acyl groups"/>
    <property type="evidence" value="ECO:0007669"/>
    <property type="project" value="InterPro"/>
</dbReference>
<dbReference type="PROSITE" id="PS51186">
    <property type="entry name" value="GNAT"/>
    <property type="match status" value="1"/>
</dbReference>
<dbReference type="RefSeq" id="WP_125164053.1">
    <property type="nucleotide sequence ID" value="NZ_CP034234.1"/>
</dbReference>
<dbReference type="InterPro" id="IPR016181">
    <property type="entry name" value="Acyl_CoA_acyltransferase"/>
</dbReference>
<dbReference type="CDD" id="cd04301">
    <property type="entry name" value="NAT_SF"/>
    <property type="match status" value="1"/>
</dbReference>
<feature type="domain" description="N-acetyltransferase" evidence="1">
    <location>
        <begin position="3"/>
        <end position="154"/>
    </location>
</feature>